<keyword evidence="3" id="KW-1185">Reference proteome</keyword>
<dbReference type="AlphaFoldDB" id="A0AAE1YS15"/>
<organism evidence="2 3">
    <name type="scientific">Sesamum alatum</name>
    <dbReference type="NCBI Taxonomy" id="300844"/>
    <lineage>
        <taxon>Eukaryota</taxon>
        <taxon>Viridiplantae</taxon>
        <taxon>Streptophyta</taxon>
        <taxon>Embryophyta</taxon>
        <taxon>Tracheophyta</taxon>
        <taxon>Spermatophyta</taxon>
        <taxon>Magnoliopsida</taxon>
        <taxon>eudicotyledons</taxon>
        <taxon>Gunneridae</taxon>
        <taxon>Pentapetalae</taxon>
        <taxon>asterids</taxon>
        <taxon>lamiids</taxon>
        <taxon>Lamiales</taxon>
        <taxon>Pedaliaceae</taxon>
        <taxon>Sesamum</taxon>
    </lineage>
</organism>
<name>A0AAE1YS15_9LAMI</name>
<dbReference type="Proteomes" id="UP001293254">
    <property type="component" value="Unassembled WGS sequence"/>
</dbReference>
<protein>
    <submittedName>
        <fullName evidence="2">Uncharacterized protein</fullName>
    </submittedName>
</protein>
<reference evidence="2" key="2">
    <citation type="journal article" date="2024" name="Plant">
        <title>Genomic evolution and insights into agronomic trait innovations of Sesamum species.</title>
        <authorList>
            <person name="Miao H."/>
            <person name="Wang L."/>
            <person name="Qu L."/>
            <person name="Liu H."/>
            <person name="Sun Y."/>
            <person name="Le M."/>
            <person name="Wang Q."/>
            <person name="Wei S."/>
            <person name="Zheng Y."/>
            <person name="Lin W."/>
            <person name="Duan Y."/>
            <person name="Cao H."/>
            <person name="Xiong S."/>
            <person name="Wang X."/>
            <person name="Wei L."/>
            <person name="Li C."/>
            <person name="Ma Q."/>
            <person name="Ju M."/>
            <person name="Zhao R."/>
            <person name="Li G."/>
            <person name="Mu C."/>
            <person name="Tian Q."/>
            <person name="Mei H."/>
            <person name="Zhang T."/>
            <person name="Gao T."/>
            <person name="Zhang H."/>
        </authorList>
    </citation>
    <scope>NUCLEOTIDE SEQUENCE</scope>
    <source>
        <strain evidence="2">3651</strain>
    </source>
</reference>
<reference evidence="2" key="1">
    <citation type="submission" date="2020-06" db="EMBL/GenBank/DDBJ databases">
        <authorList>
            <person name="Li T."/>
            <person name="Hu X."/>
            <person name="Zhang T."/>
            <person name="Song X."/>
            <person name="Zhang H."/>
            <person name="Dai N."/>
            <person name="Sheng W."/>
            <person name="Hou X."/>
            <person name="Wei L."/>
        </authorList>
    </citation>
    <scope>NUCLEOTIDE SEQUENCE</scope>
    <source>
        <strain evidence="2">3651</strain>
        <tissue evidence="2">Leaf</tissue>
    </source>
</reference>
<accession>A0AAE1YS15</accession>
<evidence type="ECO:0000313" key="2">
    <source>
        <dbReference type="EMBL" id="KAK4435112.1"/>
    </source>
</evidence>
<evidence type="ECO:0000313" key="3">
    <source>
        <dbReference type="Proteomes" id="UP001293254"/>
    </source>
</evidence>
<gene>
    <name evidence="2" type="ORF">Salat_0674500</name>
</gene>
<feature type="compositionally biased region" description="Low complexity" evidence="1">
    <location>
        <begin position="20"/>
        <end position="37"/>
    </location>
</feature>
<comment type="caution">
    <text evidence="2">The sequence shown here is derived from an EMBL/GenBank/DDBJ whole genome shotgun (WGS) entry which is preliminary data.</text>
</comment>
<feature type="region of interest" description="Disordered" evidence="1">
    <location>
        <begin position="18"/>
        <end position="37"/>
    </location>
</feature>
<dbReference type="EMBL" id="JACGWO010000002">
    <property type="protein sequence ID" value="KAK4435112.1"/>
    <property type="molecule type" value="Genomic_DNA"/>
</dbReference>
<evidence type="ECO:0000256" key="1">
    <source>
        <dbReference type="SAM" id="MobiDB-lite"/>
    </source>
</evidence>
<proteinExistence type="predicted"/>
<sequence length="112" mass="11864">MRARGSQLVAKINVDGRGRGTAAATSGGTTTAAGRGTTTTTTIAGSVAIGRRRGRGRGSLFWHWKLGIGMSTMQHFIPANEIRRRSTRLGDAIFSSQASFNNFFVVTGHGEP</sequence>